<evidence type="ECO:0000313" key="8">
    <source>
        <dbReference type="Proteomes" id="UP000598996"/>
    </source>
</evidence>
<dbReference type="InterPro" id="IPR036271">
    <property type="entry name" value="Tet_transcr_reg_TetR-rel_C_sf"/>
</dbReference>
<dbReference type="PANTHER" id="PTHR30055:SF234">
    <property type="entry name" value="HTH-TYPE TRANSCRIPTIONAL REGULATOR BETI"/>
    <property type="match status" value="1"/>
</dbReference>
<dbReference type="PRINTS" id="PR00455">
    <property type="entry name" value="HTHTETR"/>
</dbReference>
<name>A0ABS1VEM9_9ACTN</name>
<dbReference type="Pfam" id="PF21597">
    <property type="entry name" value="TetR_C_43"/>
    <property type="match status" value="1"/>
</dbReference>
<dbReference type="InterPro" id="IPR049445">
    <property type="entry name" value="TetR_SbtR-like_C"/>
</dbReference>
<sequence length="268" mass="28900">MSWPGDALTDGLSARTRRPRADARRNAERLLAAAEAAFREQGVEAPLEQIARRAGVAIGTLYGHFPNRRALLGALLRERNDALFAVGDRLLGKESALLDEESRLLSEESPRLGEEVQHATQRRPGEEVQDAAGRRPGGKVQDATRRPLGEKSQGAAGRRLGKEGHDVAERLAAWVRAVVEHAAAYSGLAGVLVEGFGDEASELHASCVRMESIGEALVAEARDAGAIRAEVTGEDVFALMNSAAWLREHESVERADRLVAFTIAGMRT</sequence>
<feature type="region of interest" description="Disordered" evidence="5">
    <location>
        <begin position="1"/>
        <end position="20"/>
    </location>
</feature>
<dbReference type="Proteomes" id="UP000598996">
    <property type="component" value="Unassembled WGS sequence"/>
</dbReference>
<dbReference type="EMBL" id="JAENHO010000001">
    <property type="protein sequence ID" value="MBL7253142.1"/>
    <property type="molecule type" value="Genomic_DNA"/>
</dbReference>
<dbReference type="InterPro" id="IPR050109">
    <property type="entry name" value="HTH-type_TetR-like_transc_reg"/>
</dbReference>
<gene>
    <name evidence="7" type="ORF">JKJ07_02340</name>
</gene>
<dbReference type="InterPro" id="IPR009057">
    <property type="entry name" value="Homeodomain-like_sf"/>
</dbReference>
<comment type="caution">
    <text evidence="7">The sequence shown here is derived from an EMBL/GenBank/DDBJ whole genome shotgun (WGS) entry which is preliminary data.</text>
</comment>
<keyword evidence="2 4" id="KW-0238">DNA-binding</keyword>
<keyword evidence="3" id="KW-0804">Transcription</keyword>
<dbReference type="Gene3D" id="1.10.357.10">
    <property type="entry name" value="Tetracycline Repressor, domain 2"/>
    <property type="match status" value="2"/>
</dbReference>
<organism evidence="7 8">
    <name type="scientific">Paractinoplanes lichenicola</name>
    <dbReference type="NCBI Taxonomy" id="2802976"/>
    <lineage>
        <taxon>Bacteria</taxon>
        <taxon>Bacillati</taxon>
        <taxon>Actinomycetota</taxon>
        <taxon>Actinomycetes</taxon>
        <taxon>Micromonosporales</taxon>
        <taxon>Micromonosporaceae</taxon>
        <taxon>Paractinoplanes</taxon>
    </lineage>
</organism>
<evidence type="ECO:0000256" key="5">
    <source>
        <dbReference type="SAM" id="MobiDB-lite"/>
    </source>
</evidence>
<protein>
    <submittedName>
        <fullName evidence="7">Helix-turn-helix transcriptional regulator</fullName>
    </submittedName>
</protein>
<dbReference type="PROSITE" id="PS50977">
    <property type="entry name" value="HTH_TETR_2"/>
    <property type="match status" value="1"/>
</dbReference>
<evidence type="ECO:0000256" key="3">
    <source>
        <dbReference type="ARBA" id="ARBA00023163"/>
    </source>
</evidence>
<dbReference type="SUPFAM" id="SSF48498">
    <property type="entry name" value="Tetracyclin repressor-like, C-terminal domain"/>
    <property type="match status" value="1"/>
</dbReference>
<dbReference type="Pfam" id="PF00440">
    <property type="entry name" value="TetR_N"/>
    <property type="match status" value="1"/>
</dbReference>
<proteinExistence type="predicted"/>
<evidence type="ECO:0000313" key="7">
    <source>
        <dbReference type="EMBL" id="MBL7253142.1"/>
    </source>
</evidence>
<dbReference type="InterPro" id="IPR001647">
    <property type="entry name" value="HTH_TetR"/>
</dbReference>
<feature type="domain" description="HTH tetR-type" evidence="6">
    <location>
        <begin position="24"/>
        <end position="83"/>
    </location>
</feature>
<feature type="region of interest" description="Disordered" evidence="5">
    <location>
        <begin position="107"/>
        <end position="162"/>
    </location>
</feature>
<dbReference type="PANTHER" id="PTHR30055">
    <property type="entry name" value="HTH-TYPE TRANSCRIPTIONAL REGULATOR RUTR"/>
    <property type="match status" value="1"/>
</dbReference>
<keyword evidence="8" id="KW-1185">Reference proteome</keyword>
<accession>A0ABS1VEM9</accession>
<feature type="compositionally biased region" description="Basic and acidic residues" evidence="5">
    <location>
        <begin position="107"/>
        <end position="117"/>
    </location>
</feature>
<reference evidence="7 8" key="1">
    <citation type="submission" date="2021-01" db="EMBL/GenBank/DDBJ databases">
        <title>Actinoplanes sp. nov. LDG1-01 isolated from lichen.</title>
        <authorList>
            <person name="Saeng-In P."/>
            <person name="Phongsopitanun W."/>
            <person name="Kanchanasin P."/>
            <person name="Yuki M."/>
            <person name="Kudo T."/>
            <person name="Ohkuma M."/>
            <person name="Tanasupawat S."/>
        </authorList>
    </citation>
    <scope>NUCLEOTIDE SEQUENCE [LARGE SCALE GENOMIC DNA]</scope>
    <source>
        <strain evidence="7 8">LDG1-01</strain>
    </source>
</reference>
<evidence type="ECO:0000256" key="1">
    <source>
        <dbReference type="ARBA" id="ARBA00023015"/>
    </source>
</evidence>
<keyword evidence="1" id="KW-0805">Transcription regulation</keyword>
<evidence type="ECO:0000259" key="6">
    <source>
        <dbReference type="PROSITE" id="PS50977"/>
    </source>
</evidence>
<evidence type="ECO:0000256" key="2">
    <source>
        <dbReference type="ARBA" id="ARBA00023125"/>
    </source>
</evidence>
<dbReference type="SUPFAM" id="SSF46689">
    <property type="entry name" value="Homeodomain-like"/>
    <property type="match status" value="1"/>
</dbReference>
<evidence type="ECO:0000256" key="4">
    <source>
        <dbReference type="PROSITE-ProRule" id="PRU00335"/>
    </source>
</evidence>
<feature type="DNA-binding region" description="H-T-H motif" evidence="4">
    <location>
        <begin position="46"/>
        <end position="65"/>
    </location>
</feature>